<dbReference type="PANTHER" id="PTHR37953:SF1">
    <property type="entry name" value="UPF0127 PROTEIN MJ1496"/>
    <property type="match status" value="1"/>
</dbReference>
<dbReference type="EMBL" id="JAAZBX010000012">
    <property type="protein sequence ID" value="NLD25605.1"/>
    <property type="molecule type" value="Genomic_DNA"/>
</dbReference>
<comment type="caution">
    <text evidence="1">The sequence shown here is derived from an EMBL/GenBank/DDBJ whole genome shotgun (WGS) entry which is preliminary data.</text>
</comment>
<accession>A0A847D101</accession>
<evidence type="ECO:0000313" key="1">
    <source>
        <dbReference type="EMBL" id="NLD25605.1"/>
    </source>
</evidence>
<sequence length="188" mass="21721">MSRQLKLLLYLIGLVSLFFFLQEKFGDDKFFIKEKDEETQQLKESNETLGTSQEIKEISEEGSKYLEINTSTGESIRVNVEVADDDLEIMNGLSNRELLGDYDGMWFVFKEDVKNPFWMPNMKFPLDIIFVDSKGYIVDIIKQAQPCVSIENCPNLFPDSEYRYVLEVNGNFCSLNKIEEGSSIVQHI</sequence>
<gene>
    <name evidence="1" type="ORF">GX656_03125</name>
</gene>
<dbReference type="InterPro" id="IPR038695">
    <property type="entry name" value="Saro_0823-like_sf"/>
</dbReference>
<reference evidence="1 2" key="1">
    <citation type="journal article" date="2020" name="Biotechnol. Biofuels">
        <title>New insights from the biogas microbiome by comprehensive genome-resolved metagenomics of nearly 1600 species originating from multiple anaerobic digesters.</title>
        <authorList>
            <person name="Campanaro S."/>
            <person name="Treu L."/>
            <person name="Rodriguez-R L.M."/>
            <person name="Kovalovszki A."/>
            <person name="Ziels R.M."/>
            <person name="Maus I."/>
            <person name="Zhu X."/>
            <person name="Kougias P.G."/>
            <person name="Basile A."/>
            <person name="Luo G."/>
            <person name="Schluter A."/>
            <person name="Konstantinidis K.T."/>
            <person name="Angelidaki I."/>
        </authorList>
    </citation>
    <scope>NUCLEOTIDE SEQUENCE [LARGE SCALE GENOMIC DNA]</scope>
    <source>
        <strain evidence="1">AS06rmzACSIP_65</strain>
    </source>
</reference>
<dbReference type="PANTHER" id="PTHR37953">
    <property type="entry name" value="UPF0127 PROTEIN MJ1496"/>
    <property type="match status" value="1"/>
</dbReference>
<dbReference type="Gene3D" id="2.60.120.1140">
    <property type="entry name" value="Protein of unknown function DUF192"/>
    <property type="match status" value="1"/>
</dbReference>
<evidence type="ECO:0000313" key="2">
    <source>
        <dbReference type="Proteomes" id="UP000545876"/>
    </source>
</evidence>
<protein>
    <submittedName>
        <fullName evidence="1">DUF192 domain-containing protein</fullName>
    </submittedName>
</protein>
<name>A0A847D101_9BACT</name>
<dbReference type="InterPro" id="IPR003795">
    <property type="entry name" value="DUF192"/>
</dbReference>
<organism evidence="1 2">
    <name type="scientific">Candidatus Dojkabacteria bacterium</name>
    <dbReference type="NCBI Taxonomy" id="2099670"/>
    <lineage>
        <taxon>Bacteria</taxon>
        <taxon>Candidatus Dojkabacteria</taxon>
    </lineage>
</organism>
<dbReference type="Pfam" id="PF02643">
    <property type="entry name" value="DUF192"/>
    <property type="match status" value="1"/>
</dbReference>
<proteinExistence type="predicted"/>
<dbReference type="Proteomes" id="UP000545876">
    <property type="component" value="Unassembled WGS sequence"/>
</dbReference>
<dbReference type="AlphaFoldDB" id="A0A847D101"/>